<dbReference type="STRING" id="59750.AWC31_10180"/>
<name>A0A132PEW6_9MYCO</name>
<dbReference type="Proteomes" id="UP000193964">
    <property type="component" value="Unassembled WGS sequence"/>
</dbReference>
<dbReference type="AlphaFoldDB" id="A0A132PEW6"/>
<accession>A0A132PEW6</accession>
<organism evidence="1 3">
    <name type="scientific">Mycolicibacterium wolinskyi</name>
    <dbReference type="NCBI Taxonomy" id="59750"/>
    <lineage>
        <taxon>Bacteria</taxon>
        <taxon>Bacillati</taxon>
        <taxon>Actinomycetota</taxon>
        <taxon>Actinomycetes</taxon>
        <taxon>Mycobacteriales</taxon>
        <taxon>Mycobacteriaceae</taxon>
        <taxon>Mycolicibacterium</taxon>
    </lineage>
</organism>
<protein>
    <submittedName>
        <fullName evidence="1">Uncharacterized protein</fullName>
    </submittedName>
</protein>
<evidence type="ECO:0000313" key="2">
    <source>
        <dbReference type="EMBL" id="ORX08875.1"/>
    </source>
</evidence>
<sequence>MTANSGYSAQIRAEAASMSRDTFANGEFTLWVRMKERQMSVGGSLVRIAAGAAVAGAAAMGAIAAAHAAPVGAGADVNPVPLRPLSVQEDPACGWLGWRHPLCGGGAFETPADDGIPGDNAAEGGIPAPAMVPNIDGSLSPPGTPGAI</sequence>
<gene>
    <name evidence="1" type="ORF">AFM11_27645</name>
    <name evidence="2" type="ORF">AWC31_10180</name>
</gene>
<evidence type="ECO:0000313" key="3">
    <source>
        <dbReference type="Proteomes" id="UP000070612"/>
    </source>
</evidence>
<keyword evidence="3" id="KW-1185">Reference proteome</keyword>
<reference evidence="1 3" key="1">
    <citation type="submission" date="2015-07" db="EMBL/GenBank/DDBJ databases">
        <title>A draft genome sequence of Mycobacterium wolinskyi.</title>
        <authorList>
            <person name="de Man T.J."/>
            <person name="Perry K.A."/>
            <person name="Coulliette A.D."/>
            <person name="Jensen B."/>
            <person name="Toney N.C."/>
            <person name="Limbago B.M."/>
            <person name="Noble-Wang J."/>
        </authorList>
    </citation>
    <scope>NUCLEOTIDE SEQUENCE [LARGE SCALE GENOMIC DNA]</scope>
    <source>
        <strain evidence="1 3">CDC_01</strain>
    </source>
</reference>
<comment type="caution">
    <text evidence="1">The sequence shown here is derived from an EMBL/GenBank/DDBJ whole genome shotgun (WGS) entry which is preliminary data.</text>
</comment>
<dbReference type="Proteomes" id="UP000070612">
    <property type="component" value="Unassembled WGS sequence"/>
</dbReference>
<dbReference type="PATRIC" id="fig|59750.3.peg.3403"/>
<dbReference type="EMBL" id="LGTW01000023">
    <property type="protein sequence ID" value="KWX20875.1"/>
    <property type="molecule type" value="Genomic_DNA"/>
</dbReference>
<proteinExistence type="predicted"/>
<dbReference type="EMBL" id="LQQA01000035">
    <property type="protein sequence ID" value="ORX08875.1"/>
    <property type="molecule type" value="Genomic_DNA"/>
</dbReference>
<evidence type="ECO:0000313" key="4">
    <source>
        <dbReference type="Proteomes" id="UP000193964"/>
    </source>
</evidence>
<evidence type="ECO:0000313" key="1">
    <source>
        <dbReference type="EMBL" id="KWX20875.1"/>
    </source>
</evidence>
<reference evidence="2 4" key="2">
    <citation type="submission" date="2016-01" db="EMBL/GenBank/DDBJ databases">
        <title>The new phylogeny of the genus Mycobacterium.</title>
        <authorList>
            <person name="Tarcisio F."/>
            <person name="Conor M."/>
            <person name="Antonella G."/>
            <person name="Elisabetta G."/>
            <person name="Giulia F.S."/>
            <person name="Sara T."/>
            <person name="Anna F."/>
            <person name="Clotilde B."/>
            <person name="Roberto B."/>
            <person name="Veronica D.S."/>
            <person name="Fabio R."/>
            <person name="Monica P."/>
            <person name="Olivier J."/>
            <person name="Enrico T."/>
            <person name="Nicola S."/>
        </authorList>
    </citation>
    <scope>NUCLEOTIDE SEQUENCE [LARGE SCALE GENOMIC DNA]</scope>
    <source>
        <strain evidence="2 4">ATCC 700010</strain>
    </source>
</reference>